<gene>
    <name evidence="4" type="ORF">N2K84_17300</name>
</gene>
<comment type="caution">
    <text evidence="4">The sequence shown here is derived from an EMBL/GenBank/DDBJ whole genome shotgun (WGS) entry which is preliminary data.</text>
</comment>
<dbReference type="PANTHER" id="PTHR30273">
    <property type="entry name" value="PERIPLASMIC SIGNAL SENSOR AND SIGMA FACTOR ACTIVATOR FECR-RELATED"/>
    <property type="match status" value="1"/>
</dbReference>
<dbReference type="AlphaFoldDB" id="A0AA41YB81"/>
<dbReference type="Pfam" id="PF04773">
    <property type="entry name" value="FecR"/>
    <property type="match status" value="1"/>
</dbReference>
<dbReference type="InterPro" id="IPR012373">
    <property type="entry name" value="Ferrdict_sens_TM"/>
</dbReference>
<keyword evidence="1" id="KW-1133">Transmembrane helix</keyword>
<dbReference type="PIRSF" id="PIRSF018266">
    <property type="entry name" value="FecR"/>
    <property type="match status" value="1"/>
</dbReference>
<dbReference type="Gene3D" id="3.55.50.30">
    <property type="match status" value="1"/>
</dbReference>
<dbReference type="Gene3D" id="2.60.120.1440">
    <property type="match status" value="1"/>
</dbReference>
<feature type="domain" description="Protein FecR C-terminal" evidence="3">
    <location>
        <begin position="259"/>
        <end position="326"/>
    </location>
</feature>
<dbReference type="RefSeq" id="WP_282593091.1">
    <property type="nucleotide sequence ID" value="NZ_JAPAAF010000039.1"/>
</dbReference>
<dbReference type="InterPro" id="IPR006860">
    <property type="entry name" value="FecR"/>
</dbReference>
<feature type="domain" description="FecR protein" evidence="2">
    <location>
        <begin position="121"/>
        <end position="214"/>
    </location>
</feature>
<reference evidence="4" key="1">
    <citation type="submission" date="2022-10" db="EMBL/GenBank/DDBJ databases">
        <title>Gaoshiqiia sediminis gen. nov., sp. nov., isolated from coastal sediment.</title>
        <authorList>
            <person name="Yu W.X."/>
            <person name="Mu D.S."/>
            <person name="Du J.Z."/>
            <person name="Liang Y.Q."/>
        </authorList>
    </citation>
    <scope>NUCLEOTIDE SEQUENCE</scope>
    <source>
        <strain evidence="4">A06</strain>
    </source>
</reference>
<sequence length="333" mass="38538">MYTEQDIHHLIIRLFAGEANQSEQEIVETWLEQDDNNRKLFDDLKEIWQGTWIDQDTEQYDLESAIQKFRQKTSFINAKAKRRNQLLQIGRYAAILLLGILIPVSYYFLQELAVDSVSYTTITCPEGDKSTIVLPDSSTVILNSGSKLTFNTDFRNGTRQLFLDGEAYFSVRKDPRNPFRVKTETIEVEVLGTEFNLMAYANEAISSTTLVSGSLRVSSENNSYKIEPNQKLVFDKVDKQTNLFNLSDLSPETAWTEGRLVFRNQSLEELELKLERWFDVEIEFADEQVKSRRFTGTLTRESILEVIAYLGNSKYVAYEIENNVITFYTEQKN</sequence>
<dbReference type="EMBL" id="JAPAAF010000039">
    <property type="protein sequence ID" value="MCW0484498.1"/>
    <property type="molecule type" value="Genomic_DNA"/>
</dbReference>
<name>A0AA41YB81_9BACT</name>
<dbReference type="GO" id="GO:0016989">
    <property type="term" value="F:sigma factor antagonist activity"/>
    <property type="evidence" value="ECO:0007669"/>
    <property type="project" value="TreeGrafter"/>
</dbReference>
<evidence type="ECO:0000259" key="2">
    <source>
        <dbReference type="Pfam" id="PF04773"/>
    </source>
</evidence>
<keyword evidence="1" id="KW-0812">Transmembrane</keyword>
<accession>A0AA41YB81</accession>
<protein>
    <submittedName>
        <fullName evidence="4">DUF4974 domain-containing protein</fullName>
    </submittedName>
</protein>
<keyword evidence="1" id="KW-0472">Membrane</keyword>
<organism evidence="4 5">
    <name type="scientific">Gaoshiqia sediminis</name>
    <dbReference type="NCBI Taxonomy" id="2986998"/>
    <lineage>
        <taxon>Bacteria</taxon>
        <taxon>Pseudomonadati</taxon>
        <taxon>Bacteroidota</taxon>
        <taxon>Bacteroidia</taxon>
        <taxon>Marinilabiliales</taxon>
        <taxon>Prolixibacteraceae</taxon>
        <taxon>Gaoshiqia</taxon>
    </lineage>
</organism>
<feature type="transmembrane region" description="Helical" evidence="1">
    <location>
        <begin position="89"/>
        <end position="109"/>
    </location>
</feature>
<evidence type="ECO:0000259" key="3">
    <source>
        <dbReference type="Pfam" id="PF16344"/>
    </source>
</evidence>
<dbReference type="Proteomes" id="UP001163821">
    <property type="component" value="Unassembled WGS sequence"/>
</dbReference>
<evidence type="ECO:0000313" key="4">
    <source>
        <dbReference type="EMBL" id="MCW0484498.1"/>
    </source>
</evidence>
<keyword evidence="5" id="KW-1185">Reference proteome</keyword>
<proteinExistence type="predicted"/>
<dbReference type="Pfam" id="PF16344">
    <property type="entry name" value="FecR_C"/>
    <property type="match status" value="1"/>
</dbReference>
<dbReference type="InterPro" id="IPR032508">
    <property type="entry name" value="FecR_C"/>
</dbReference>
<evidence type="ECO:0000313" key="5">
    <source>
        <dbReference type="Proteomes" id="UP001163821"/>
    </source>
</evidence>
<dbReference type="PANTHER" id="PTHR30273:SF2">
    <property type="entry name" value="PROTEIN FECR"/>
    <property type="match status" value="1"/>
</dbReference>
<evidence type="ECO:0000256" key="1">
    <source>
        <dbReference type="SAM" id="Phobius"/>
    </source>
</evidence>